<dbReference type="OrthoDB" id="9793166at2"/>
<dbReference type="PANTHER" id="PTHR30572">
    <property type="entry name" value="MEMBRANE COMPONENT OF TRANSPORTER-RELATED"/>
    <property type="match status" value="1"/>
</dbReference>
<evidence type="ECO:0000259" key="8">
    <source>
        <dbReference type="Pfam" id="PF02687"/>
    </source>
</evidence>
<feature type="transmembrane region" description="Helical" evidence="7">
    <location>
        <begin position="384"/>
        <end position="405"/>
    </location>
</feature>
<protein>
    <submittedName>
        <fullName evidence="9">ABC transporter permease</fullName>
    </submittedName>
</protein>
<evidence type="ECO:0000256" key="1">
    <source>
        <dbReference type="ARBA" id="ARBA00004651"/>
    </source>
</evidence>
<comment type="subcellular location">
    <subcellularLocation>
        <location evidence="1">Cell membrane</location>
        <topology evidence="1">Multi-pass membrane protein</topology>
    </subcellularLocation>
</comment>
<feature type="transmembrane region" description="Helical" evidence="7">
    <location>
        <begin position="854"/>
        <end position="875"/>
    </location>
</feature>
<comment type="similarity">
    <text evidence="6">Belongs to the ABC-4 integral membrane protein family.</text>
</comment>
<dbReference type="AlphaFoldDB" id="A0A2Z4UBX3"/>
<dbReference type="InterPro" id="IPR003838">
    <property type="entry name" value="ABC3_permease_C"/>
</dbReference>
<evidence type="ECO:0000256" key="7">
    <source>
        <dbReference type="SAM" id="Phobius"/>
    </source>
</evidence>
<dbReference type="InterPro" id="IPR050250">
    <property type="entry name" value="Macrolide_Exporter_MacB"/>
</dbReference>
<feature type="transmembrane region" description="Helical" evidence="7">
    <location>
        <begin position="20"/>
        <end position="41"/>
    </location>
</feature>
<evidence type="ECO:0000313" key="9">
    <source>
        <dbReference type="EMBL" id="AWY98339.1"/>
    </source>
</evidence>
<sequence>MKRMLKLSLAYLRYYKKQTFSLFLGVLLSAALLGGIGSLLYSGRQQNIEKARQDYGDWHYYFQSDEQQAKTILEKKKGNGYEIEEVGILTIRKVLEEPYKVMMVHGEDSYLHMMNRKLLEGNYPKEANEVAMDTYVLRNLGIPEKIGSKVELDGESFILSGILSESVEGTEDYMQVFVHKSVDYGQNGVFVYLKFLEDRPIYKELSAFCQEFHSEKENMRRNNHLDGYVGGTAPAAFSEVFRVSVMEQGTGIPYLYAYYNESGQLTNAVILAALGIFGVFIIYSLFQVSVRKRMSQYSVMQTLGMEEKHTFGILFGELLLIFVAGFPLGCLLGNGIAALLYGKIGRIFVGVQEKGIRHTGVEQDLSQISVSSIGDIGRFYVDKKLLLCCLLFFVAVLVFLSLFLVRKMRRYTWGQMIRKESGKKQKNRKIYSLHRKNLTGILTKKFMFGKISAFVGILFSLSIGGIIFLGATYVTENTKIHNELTFKADDGLGSDIQVFEDSDSLHDTIPTYMAEEIRKLPGVRSVNTMNYMLGEIPLYDGKLVWTSYFAETDPSDDLEPDPVLMEKYNGRATIEGDGDYKLKVNVYGYDDEMLLELSDYLLEGSIDPDTMRKEDTVIFKTIMGGQGTYEGIAVKAGESITLKTPRSTEVPAEVLKFQEEDTFYTEQEFGVAALVSRPLAKTEAFIGDDGTDTVDIIMTREQMEKYFGITGYRNLGITLKEGVDGAVVSDEIRKLTKSVPKCMVKDYTRMIQAENAFVEQKMLFFYGVAIVMLGISVLHIINSMQYLVAARKHEFGILRAMGITDTGFRRMLFREGVRYGIYTNLVLFALYFPIQKILYYFLIRVYLYLNPVAWVSPAPVIGLLVLNVAICILAMEWAGRSILEEGIIEEINE</sequence>
<evidence type="ECO:0000256" key="2">
    <source>
        <dbReference type="ARBA" id="ARBA00022475"/>
    </source>
</evidence>
<dbReference type="RefSeq" id="WP_111919828.1">
    <property type="nucleotide sequence ID" value="NZ_CAUWHR010000007.1"/>
</dbReference>
<feature type="transmembrane region" description="Helical" evidence="7">
    <location>
        <begin position="819"/>
        <end position="842"/>
    </location>
</feature>
<feature type="domain" description="ABC3 transporter permease C-terminal" evidence="8">
    <location>
        <begin position="269"/>
        <end position="411"/>
    </location>
</feature>
<keyword evidence="10" id="KW-1185">Reference proteome</keyword>
<feature type="transmembrane region" description="Helical" evidence="7">
    <location>
        <begin position="268"/>
        <end position="290"/>
    </location>
</feature>
<name>A0A2Z4UBX3_9FIRM</name>
<dbReference type="Proteomes" id="UP000250003">
    <property type="component" value="Chromosome"/>
</dbReference>
<feature type="transmembrane region" description="Helical" evidence="7">
    <location>
        <begin position="311"/>
        <end position="341"/>
    </location>
</feature>
<keyword evidence="3 7" id="KW-0812">Transmembrane</keyword>
<feature type="domain" description="ABC3 transporter permease C-terminal" evidence="8">
    <location>
        <begin position="768"/>
        <end position="879"/>
    </location>
</feature>
<evidence type="ECO:0000256" key="3">
    <source>
        <dbReference type="ARBA" id="ARBA00022692"/>
    </source>
</evidence>
<keyword evidence="2" id="KW-1003">Cell membrane</keyword>
<dbReference type="GO" id="GO:0022857">
    <property type="term" value="F:transmembrane transporter activity"/>
    <property type="evidence" value="ECO:0007669"/>
    <property type="project" value="TreeGrafter"/>
</dbReference>
<keyword evidence="5 7" id="KW-0472">Membrane</keyword>
<evidence type="ECO:0000256" key="5">
    <source>
        <dbReference type="ARBA" id="ARBA00023136"/>
    </source>
</evidence>
<gene>
    <name evidence="9" type="ORF">DQQ01_09470</name>
</gene>
<dbReference type="GO" id="GO:0005886">
    <property type="term" value="C:plasma membrane"/>
    <property type="evidence" value="ECO:0007669"/>
    <property type="project" value="UniProtKB-SubCell"/>
</dbReference>
<feature type="transmembrane region" description="Helical" evidence="7">
    <location>
        <begin position="763"/>
        <end position="782"/>
    </location>
</feature>
<dbReference type="PANTHER" id="PTHR30572:SF4">
    <property type="entry name" value="ABC TRANSPORTER PERMEASE YTRF"/>
    <property type="match status" value="1"/>
</dbReference>
<evidence type="ECO:0000313" key="10">
    <source>
        <dbReference type="Proteomes" id="UP000250003"/>
    </source>
</evidence>
<proteinExistence type="inferred from homology"/>
<reference evidence="10" key="1">
    <citation type="submission" date="2018-06" db="EMBL/GenBank/DDBJ databases">
        <title>Description of Blautia argi sp. nov., a new anaerobic isolated from dog feces.</title>
        <authorList>
            <person name="Chang Y.-H."/>
            <person name="Paek J."/>
            <person name="Shin Y."/>
        </authorList>
    </citation>
    <scope>NUCLEOTIDE SEQUENCE [LARGE SCALE GENOMIC DNA]</scope>
    <source>
        <strain evidence="10">KCTC 15426</strain>
    </source>
</reference>
<accession>A0A2Z4UBX3</accession>
<dbReference type="Pfam" id="PF02687">
    <property type="entry name" value="FtsX"/>
    <property type="match status" value="2"/>
</dbReference>
<keyword evidence="4 7" id="KW-1133">Transmembrane helix</keyword>
<evidence type="ECO:0000256" key="6">
    <source>
        <dbReference type="ARBA" id="ARBA00038076"/>
    </source>
</evidence>
<dbReference type="KEGG" id="blau:DQQ01_09470"/>
<feature type="transmembrane region" description="Helical" evidence="7">
    <location>
        <begin position="451"/>
        <end position="474"/>
    </location>
</feature>
<dbReference type="EMBL" id="CP030280">
    <property type="protein sequence ID" value="AWY98339.1"/>
    <property type="molecule type" value="Genomic_DNA"/>
</dbReference>
<evidence type="ECO:0000256" key="4">
    <source>
        <dbReference type="ARBA" id="ARBA00022989"/>
    </source>
</evidence>
<organism evidence="9 10">
    <name type="scientific">Blautia argi</name>
    <dbReference type="NCBI Taxonomy" id="1912897"/>
    <lineage>
        <taxon>Bacteria</taxon>
        <taxon>Bacillati</taxon>
        <taxon>Bacillota</taxon>
        <taxon>Clostridia</taxon>
        <taxon>Lachnospirales</taxon>
        <taxon>Lachnospiraceae</taxon>
        <taxon>Blautia</taxon>
    </lineage>
</organism>